<accession>A0A176VP87</accession>
<dbReference type="EMBL" id="LVLJ01003272">
    <property type="protein sequence ID" value="OAE22091.1"/>
    <property type="molecule type" value="Genomic_DNA"/>
</dbReference>
<name>A0A176VP87_MARPO</name>
<dbReference type="Pfam" id="PF07727">
    <property type="entry name" value="RVT_2"/>
    <property type="match status" value="1"/>
</dbReference>
<dbReference type="AlphaFoldDB" id="A0A176VP87"/>
<evidence type="ECO:0000259" key="1">
    <source>
        <dbReference type="Pfam" id="PF07727"/>
    </source>
</evidence>
<protein>
    <recommendedName>
        <fullName evidence="1">Reverse transcriptase Ty1/copia-type domain-containing protein</fullName>
    </recommendedName>
</protein>
<reference evidence="2" key="1">
    <citation type="submission" date="2016-03" db="EMBL/GenBank/DDBJ databases">
        <title>Mechanisms controlling the formation of the plant cell surface in tip-growing cells are functionally conserved among land plants.</title>
        <authorList>
            <person name="Honkanen S."/>
            <person name="Jones V.A."/>
            <person name="Morieri G."/>
            <person name="Champion C."/>
            <person name="Hetherington A.J."/>
            <person name="Kelly S."/>
            <person name="Saint-Marcoux D."/>
            <person name="Proust H."/>
            <person name="Prescott H."/>
            <person name="Dolan L."/>
        </authorList>
    </citation>
    <scope>NUCLEOTIDE SEQUENCE [LARGE SCALE GENOMIC DNA]</scope>
    <source>
        <tissue evidence="2">Whole gametophyte</tissue>
    </source>
</reference>
<proteinExistence type="predicted"/>
<evidence type="ECO:0000313" key="2">
    <source>
        <dbReference type="EMBL" id="OAE22091.1"/>
    </source>
</evidence>
<dbReference type="Proteomes" id="UP000077202">
    <property type="component" value="Unassembled WGS sequence"/>
</dbReference>
<keyword evidence="3" id="KW-1185">Reference proteome</keyword>
<comment type="caution">
    <text evidence="2">The sequence shown here is derived from an EMBL/GenBank/DDBJ whole genome shotgun (WGS) entry which is preliminary data.</text>
</comment>
<feature type="domain" description="Reverse transcriptase Ty1/copia-type" evidence="1">
    <location>
        <begin position="81"/>
        <end position="146"/>
    </location>
</feature>
<dbReference type="InterPro" id="IPR013103">
    <property type="entry name" value="RVT_2"/>
</dbReference>
<sequence length="269" mass="30808">MLSESGLPGEFWAETVNTAIYLVNLSPFSAINFSTPFEDGDGMAFILEEGEIFSYKEAQASVNKLQWIVAMEREMESLIDNKTWKLVEPPSDQTLIDSKWMYKLKDNPLRNEARIFKARMVVRGFTQEKCVDYNKVFSFVAKFNMIDSKGVWTTLMAHFKLFAAHCTIDAVEKGNMSCVPYEQVVASLMYLMVCTRPDIAFAMDKVMDSIVKHINIRYHFIREAMSDKTIELVKIDSKLNPTDALTKVVPLENFTRHCATMQVVHGEHM</sequence>
<gene>
    <name evidence="2" type="ORF">AXG93_1175s1000</name>
</gene>
<organism evidence="2 3">
    <name type="scientific">Marchantia polymorpha subsp. ruderalis</name>
    <dbReference type="NCBI Taxonomy" id="1480154"/>
    <lineage>
        <taxon>Eukaryota</taxon>
        <taxon>Viridiplantae</taxon>
        <taxon>Streptophyta</taxon>
        <taxon>Embryophyta</taxon>
        <taxon>Marchantiophyta</taxon>
        <taxon>Marchantiopsida</taxon>
        <taxon>Marchantiidae</taxon>
        <taxon>Marchantiales</taxon>
        <taxon>Marchantiaceae</taxon>
        <taxon>Marchantia</taxon>
    </lineage>
</organism>
<evidence type="ECO:0000313" key="3">
    <source>
        <dbReference type="Proteomes" id="UP000077202"/>
    </source>
</evidence>